<accession>A0A1S3DF26</accession>
<dbReference type="InterPro" id="IPR056565">
    <property type="entry name" value="Fn3_ATF7IP"/>
</dbReference>
<dbReference type="KEGG" id="dci:103517104"/>
<proteinExistence type="predicted"/>
<dbReference type="GO" id="GO:0006355">
    <property type="term" value="P:regulation of DNA-templated transcription"/>
    <property type="evidence" value="ECO:0007669"/>
    <property type="project" value="TreeGrafter"/>
</dbReference>
<name>A0A1S3DF26_DIACI</name>
<dbReference type="PANTHER" id="PTHR23210:SF26">
    <property type="entry name" value="ACTIVATING TRANSCRIPTION FACTOR 7-INTERACTING PROTEIN 1"/>
    <property type="match status" value="1"/>
</dbReference>
<dbReference type="GO" id="GO:0005634">
    <property type="term" value="C:nucleus"/>
    <property type="evidence" value="ECO:0007669"/>
    <property type="project" value="TreeGrafter"/>
</dbReference>
<gene>
    <name evidence="3" type="primary">LOC103517104</name>
</gene>
<keyword evidence="2" id="KW-1185">Reference proteome</keyword>
<dbReference type="GO" id="GO:0005667">
    <property type="term" value="C:transcription regulator complex"/>
    <property type="evidence" value="ECO:0007669"/>
    <property type="project" value="TreeGrafter"/>
</dbReference>
<reference evidence="3" key="1">
    <citation type="submission" date="2025-08" db="UniProtKB">
        <authorList>
            <consortium name="RefSeq"/>
        </authorList>
    </citation>
    <scope>IDENTIFICATION</scope>
</reference>
<dbReference type="Proteomes" id="UP000079169">
    <property type="component" value="Unplaced"/>
</dbReference>
<dbReference type="InterPro" id="IPR003961">
    <property type="entry name" value="FN3_dom"/>
</dbReference>
<dbReference type="OMA" id="MACTLIH"/>
<dbReference type="Gene3D" id="2.60.40.10">
    <property type="entry name" value="Immunoglobulins"/>
    <property type="match status" value="1"/>
</dbReference>
<dbReference type="PaxDb" id="121845-A0A1S3DF26"/>
<dbReference type="Pfam" id="PF16794">
    <property type="entry name" value="fn3_4"/>
    <property type="match status" value="1"/>
</dbReference>
<dbReference type="STRING" id="121845.A0A1S3DF26"/>
<evidence type="ECO:0000259" key="1">
    <source>
        <dbReference type="PROSITE" id="PS50853"/>
    </source>
</evidence>
<dbReference type="PROSITE" id="PS50853">
    <property type="entry name" value="FN3"/>
    <property type="match status" value="1"/>
</dbReference>
<dbReference type="SUPFAM" id="SSF49265">
    <property type="entry name" value="Fibronectin type III"/>
    <property type="match status" value="1"/>
</dbReference>
<dbReference type="InterPro" id="IPR013783">
    <property type="entry name" value="Ig-like_fold"/>
</dbReference>
<organism evidence="2 3">
    <name type="scientific">Diaphorina citri</name>
    <name type="common">Asian citrus psyllid</name>
    <dbReference type="NCBI Taxonomy" id="121845"/>
    <lineage>
        <taxon>Eukaryota</taxon>
        <taxon>Metazoa</taxon>
        <taxon>Ecdysozoa</taxon>
        <taxon>Arthropoda</taxon>
        <taxon>Hexapoda</taxon>
        <taxon>Insecta</taxon>
        <taxon>Pterygota</taxon>
        <taxon>Neoptera</taxon>
        <taxon>Paraneoptera</taxon>
        <taxon>Hemiptera</taxon>
        <taxon>Sternorrhyncha</taxon>
        <taxon>Psylloidea</taxon>
        <taxon>Psyllidae</taxon>
        <taxon>Diaphorininae</taxon>
        <taxon>Diaphorina</taxon>
    </lineage>
</organism>
<feature type="domain" description="Fibronectin type-III" evidence="1">
    <location>
        <begin position="26"/>
        <end position="134"/>
    </location>
</feature>
<evidence type="ECO:0000313" key="3">
    <source>
        <dbReference type="RefSeq" id="XP_008480346.1"/>
    </source>
</evidence>
<sequence length="138" mass="15093">MPAKVRAPVPPTPSVSNVVGAMYEMVPAAPKLRVQLADAGKGIQLTWSLDTTSDMAAIESYQLYAYQENKNVPVNSSLWKNIGKLEALPLPMACTLTQFTAGHTYHFLVRAIDVYKRYSAFSNPGTIHLRTPATVNLS</sequence>
<dbReference type="InterPro" id="IPR026085">
    <property type="entry name" value="ATF7-int"/>
</dbReference>
<protein>
    <submittedName>
        <fullName evidence="3">Activating transcription factor 7-interacting protein 1-like isoform X1</fullName>
    </submittedName>
</protein>
<dbReference type="AlphaFoldDB" id="A0A1S3DF26"/>
<dbReference type="GeneID" id="103517104"/>
<evidence type="ECO:0000313" key="2">
    <source>
        <dbReference type="Proteomes" id="UP000079169"/>
    </source>
</evidence>
<dbReference type="InterPro" id="IPR036116">
    <property type="entry name" value="FN3_sf"/>
</dbReference>
<dbReference type="GO" id="GO:0003712">
    <property type="term" value="F:transcription coregulator activity"/>
    <property type="evidence" value="ECO:0007669"/>
    <property type="project" value="TreeGrafter"/>
</dbReference>
<dbReference type="RefSeq" id="XP_008480346.1">
    <property type="nucleotide sequence ID" value="XM_008482124.3"/>
</dbReference>
<dbReference type="PANTHER" id="PTHR23210">
    <property type="entry name" value="ACTIVATING TRANSCRIPTION FACTOR 7 INTERACTING PROTEIN"/>
    <property type="match status" value="1"/>
</dbReference>